<reference evidence="1 2" key="1">
    <citation type="submission" date="2014-10" db="EMBL/GenBank/DDBJ databases">
        <title>Complete genome sequence and comparative genome analysis of Pseudomonas phage Pf-10.</title>
        <authorList>
            <person name="Valentovich L.N."/>
            <person name="Pilipchuk T.A."/>
        </authorList>
    </citation>
    <scope>NUCLEOTIDE SEQUENCE [LARGE SCALE GENOMIC DNA]</scope>
</reference>
<evidence type="ECO:0000313" key="1">
    <source>
        <dbReference type="EMBL" id="AIX12988.1"/>
    </source>
</evidence>
<dbReference type="GeneID" id="24576442"/>
<dbReference type="KEGG" id="vg:24576442"/>
<dbReference type="EMBL" id="KP025626">
    <property type="protein sequence ID" value="AIX12988.1"/>
    <property type="molecule type" value="Genomic_DNA"/>
</dbReference>
<keyword evidence="2" id="KW-1185">Reference proteome</keyword>
<dbReference type="RefSeq" id="YP_009145623.1">
    <property type="nucleotide sequence ID" value="NC_027292.1"/>
</dbReference>
<evidence type="ECO:0000313" key="2">
    <source>
        <dbReference type="Proteomes" id="UP000030326"/>
    </source>
</evidence>
<proteinExistence type="predicted"/>
<name>A0A0A0YX80_9CAUD</name>
<organism evidence="1 2">
    <name type="scientific">Pseudomonas phage Pf-10</name>
    <dbReference type="NCBI Taxonomy" id="1562076"/>
    <lineage>
        <taxon>Viruses</taxon>
        <taxon>Duplodnaviria</taxon>
        <taxon>Heunggongvirae</taxon>
        <taxon>Uroviricota</taxon>
        <taxon>Caudoviricetes</taxon>
        <taxon>Autographivirales</taxon>
        <taxon>Autotranscriptaviridae</taxon>
        <taxon>Studiervirinae</taxon>
        <taxon>Pifdecavirus</taxon>
        <taxon>Pifdecavirus BIMBV46</taxon>
        <taxon>Pifdecavirus Pf10</taxon>
    </lineage>
</organism>
<gene>
    <name evidence="1" type="ORF">NL61_26</name>
</gene>
<accession>A0A0A0YX80</accession>
<dbReference type="Proteomes" id="UP000030326">
    <property type="component" value="Segment"/>
</dbReference>
<protein>
    <submittedName>
        <fullName evidence="1">Uncharacterized protein</fullName>
    </submittedName>
</protein>
<sequence length="67" mass="7302">MKHIVQAMGDVQVYNDADNTFETLPHPGPYLVGASVREDGVVLAFVDPTAMNDTEALAWQGDKWVAV</sequence>